<dbReference type="GO" id="GO:0005524">
    <property type="term" value="F:ATP binding"/>
    <property type="evidence" value="ECO:0007669"/>
    <property type="project" value="InterPro"/>
</dbReference>
<keyword evidence="3" id="KW-0472">Membrane</keyword>
<comment type="caution">
    <text evidence="4">The sequence shown here is derived from an EMBL/GenBank/DDBJ whole genome shotgun (WGS) entry which is preliminary data.</text>
</comment>
<dbReference type="NCBIfam" id="TIGR00749">
    <property type="entry name" value="glk"/>
    <property type="match status" value="1"/>
</dbReference>
<dbReference type="PANTHER" id="PTHR47363">
    <property type="entry name" value="GLUCOKINASE"/>
    <property type="match status" value="1"/>
</dbReference>
<organism evidence="4 5">
    <name type="scientific">Triparma verrucosa</name>
    <dbReference type="NCBI Taxonomy" id="1606542"/>
    <lineage>
        <taxon>Eukaryota</taxon>
        <taxon>Sar</taxon>
        <taxon>Stramenopiles</taxon>
        <taxon>Ochrophyta</taxon>
        <taxon>Bolidophyceae</taxon>
        <taxon>Parmales</taxon>
        <taxon>Triparmaceae</taxon>
        <taxon>Triparma</taxon>
    </lineage>
</organism>
<evidence type="ECO:0000256" key="3">
    <source>
        <dbReference type="SAM" id="Phobius"/>
    </source>
</evidence>
<dbReference type="Gene3D" id="3.30.420.40">
    <property type="match status" value="1"/>
</dbReference>
<evidence type="ECO:0000256" key="1">
    <source>
        <dbReference type="ARBA" id="ARBA00022679"/>
    </source>
</evidence>
<name>A0A9W7ER93_9STRA</name>
<keyword evidence="1" id="KW-0808">Transferase</keyword>
<gene>
    <name evidence="4" type="ORF">TrVE_jg7998</name>
</gene>
<dbReference type="EMBL" id="BRXX01000099">
    <property type="protein sequence ID" value="GMH89914.1"/>
    <property type="molecule type" value="Genomic_DNA"/>
</dbReference>
<evidence type="ECO:0000256" key="2">
    <source>
        <dbReference type="ARBA" id="ARBA00022777"/>
    </source>
</evidence>
<proteinExistence type="predicted"/>
<dbReference type="Pfam" id="PF02685">
    <property type="entry name" value="Glucokinase"/>
    <property type="match status" value="1"/>
</dbReference>
<dbReference type="GO" id="GO:0004340">
    <property type="term" value="F:glucokinase activity"/>
    <property type="evidence" value="ECO:0007669"/>
    <property type="project" value="InterPro"/>
</dbReference>
<dbReference type="AlphaFoldDB" id="A0A9W7ER93"/>
<sequence>MFDYYILSGDCGGTNTRLQLIGLNRSLLKPFTGKKTPGTILKTVTFLNENYSGFKSILEEFLYVSKPVISTLPKVCVLAAAGPVNQNKVLFTNNGWLISGSSIVENFGGKGGIEKAILVNDFVGAGYGVLTVAREECRVLNDVERIEGAPIACVGAGTGLGECYLTAGGGDPEKYECYASEGGHAEFAPRTEIEFELLRHLRQKFSSRHRVSVERVVSGTGLSNVYEFFSEKYSSKRDPNVYEEFKNAGSMKGKVVSVNSSKCVCCEMSMKVFAGAYGSEVGVAGLKWIPRGGLYVTGGLTPKNIKWIEGEQSEFMQAFRDKGRVSELLEEIPVYAVMVEDLGLRGSHRLAWKILKEEVEGEGGEGGGGVKKSWAAGILLAGVVGVVGICAVWGGRKTVRISK</sequence>
<feature type="transmembrane region" description="Helical" evidence="3">
    <location>
        <begin position="374"/>
        <end position="394"/>
    </location>
</feature>
<dbReference type="GO" id="GO:0006096">
    <property type="term" value="P:glycolytic process"/>
    <property type="evidence" value="ECO:0007669"/>
    <property type="project" value="InterPro"/>
</dbReference>
<dbReference type="InterPro" id="IPR003836">
    <property type="entry name" value="Glucokinase"/>
</dbReference>
<keyword evidence="3" id="KW-1133">Transmembrane helix</keyword>
<dbReference type="SUPFAM" id="SSF53067">
    <property type="entry name" value="Actin-like ATPase domain"/>
    <property type="match status" value="1"/>
</dbReference>
<reference evidence="5" key="1">
    <citation type="journal article" date="2023" name="Commun. Biol.">
        <title>Genome analysis of Parmales, the sister group of diatoms, reveals the evolutionary specialization of diatoms from phago-mixotrophs to photoautotrophs.</title>
        <authorList>
            <person name="Ban H."/>
            <person name="Sato S."/>
            <person name="Yoshikawa S."/>
            <person name="Yamada K."/>
            <person name="Nakamura Y."/>
            <person name="Ichinomiya M."/>
            <person name="Sato N."/>
            <person name="Blanc-Mathieu R."/>
            <person name="Endo H."/>
            <person name="Kuwata A."/>
            <person name="Ogata H."/>
        </authorList>
    </citation>
    <scope>NUCLEOTIDE SEQUENCE [LARGE SCALE GENOMIC DNA]</scope>
    <source>
        <strain evidence="5">NIES 3699</strain>
    </source>
</reference>
<protein>
    <recommendedName>
        <fullName evidence="6">Glucokinase</fullName>
    </recommendedName>
</protein>
<keyword evidence="3" id="KW-0812">Transmembrane</keyword>
<dbReference type="Proteomes" id="UP001165160">
    <property type="component" value="Unassembled WGS sequence"/>
</dbReference>
<dbReference type="Gene3D" id="3.40.367.20">
    <property type="match status" value="1"/>
</dbReference>
<dbReference type="InterPro" id="IPR043129">
    <property type="entry name" value="ATPase_NBD"/>
</dbReference>
<evidence type="ECO:0008006" key="6">
    <source>
        <dbReference type="Google" id="ProtNLM"/>
    </source>
</evidence>
<dbReference type="GO" id="GO:0005536">
    <property type="term" value="F:D-glucose binding"/>
    <property type="evidence" value="ECO:0007669"/>
    <property type="project" value="InterPro"/>
</dbReference>
<dbReference type="PANTHER" id="PTHR47363:SF1">
    <property type="entry name" value="GLUCOKINASE"/>
    <property type="match status" value="1"/>
</dbReference>
<evidence type="ECO:0000313" key="5">
    <source>
        <dbReference type="Proteomes" id="UP001165160"/>
    </source>
</evidence>
<accession>A0A9W7ER93</accession>
<keyword evidence="2" id="KW-0418">Kinase</keyword>
<evidence type="ECO:0000313" key="4">
    <source>
        <dbReference type="EMBL" id="GMH89914.1"/>
    </source>
</evidence>
<keyword evidence="5" id="KW-1185">Reference proteome</keyword>
<dbReference type="CDD" id="cd24008">
    <property type="entry name" value="ASKHA_NBD_GLK"/>
    <property type="match status" value="1"/>
</dbReference>